<evidence type="ECO:0000313" key="3">
    <source>
        <dbReference type="Proteomes" id="UP000015105"/>
    </source>
</evidence>
<keyword evidence="3" id="KW-1185">Reference proteome</keyword>
<name>A0A452XZQ9_AEGTS</name>
<evidence type="ECO:0000313" key="2">
    <source>
        <dbReference type="EnsemblPlants" id="AET1Gv20233900.8"/>
    </source>
</evidence>
<reference evidence="3" key="1">
    <citation type="journal article" date="2014" name="Science">
        <title>Ancient hybridizations among the ancestral genomes of bread wheat.</title>
        <authorList>
            <consortium name="International Wheat Genome Sequencing Consortium,"/>
            <person name="Marcussen T."/>
            <person name="Sandve S.R."/>
            <person name="Heier L."/>
            <person name="Spannagl M."/>
            <person name="Pfeifer M."/>
            <person name="Jakobsen K.S."/>
            <person name="Wulff B.B."/>
            <person name="Steuernagel B."/>
            <person name="Mayer K.F."/>
            <person name="Olsen O.A."/>
        </authorList>
    </citation>
    <scope>NUCLEOTIDE SEQUENCE [LARGE SCALE GENOMIC DNA]</scope>
    <source>
        <strain evidence="3">cv. AL8/78</strain>
    </source>
</reference>
<accession>A0A452XZQ9</accession>
<dbReference type="Proteomes" id="UP000015105">
    <property type="component" value="Chromosome 1D"/>
</dbReference>
<evidence type="ECO:0000256" key="1">
    <source>
        <dbReference type="SAM" id="MobiDB-lite"/>
    </source>
</evidence>
<reference evidence="3" key="2">
    <citation type="journal article" date="2017" name="Nat. Plants">
        <title>The Aegilops tauschii genome reveals multiple impacts of transposons.</title>
        <authorList>
            <person name="Zhao G."/>
            <person name="Zou C."/>
            <person name="Li K."/>
            <person name="Wang K."/>
            <person name="Li T."/>
            <person name="Gao L."/>
            <person name="Zhang X."/>
            <person name="Wang H."/>
            <person name="Yang Z."/>
            <person name="Liu X."/>
            <person name="Jiang W."/>
            <person name="Mao L."/>
            <person name="Kong X."/>
            <person name="Jiao Y."/>
            <person name="Jia J."/>
        </authorList>
    </citation>
    <scope>NUCLEOTIDE SEQUENCE [LARGE SCALE GENOMIC DNA]</scope>
    <source>
        <strain evidence="3">cv. AL8/78</strain>
    </source>
</reference>
<reference evidence="2" key="4">
    <citation type="submission" date="2019-03" db="UniProtKB">
        <authorList>
            <consortium name="EnsemblPlants"/>
        </authorList>
    </citation>
    <scope>IDENTIFICATION</scope>
</reference>
<feature type="region of interest" description="Disordered" evidence="1">
    <location>
        <begin position="1"/>
        <end position="47"/>
    </location>
</feature>
<dbReference type="AlphaFoldDB" id="A0A452XZQ9"/>
<sequence>HRQHQTGYARRCERAAAREEMEGGVPGRRRPRVSPRSPAGTTREEEGSLCCVLSLSLSLSLLQYYTRVPYLSSDMLHGRNGCFSIFCSIYRDETCHVCSLIFGTKSTVDSLSS</sequence>
<reference evidence="2" key="5">
    <citation type="journal article" date="2021" name="G3 (Bethesda)">
        <title>Aegilops tauschii genome assembly Aet v5.0 features greater sequence contiguity and improved annotation.</title>
        <authorList>
            <person name="Wang L."/>
            <person name="Zhu T."/>
            <person name="Rodriguez J.C."/>
            <person name="Deal K.R."/>
            <person name="Dubcovsky J."/>
            <person name="McGuire P.E."/>
            <person name="Lux T."/>
            <person name="Spannagl M."/>
            <person name="Mayer K.F.X."/>
            <person name="Baldrich P."/>
            <person name="Meyers B.C."/>
            <person name="Huo N."/>
            <person name="Gu Y.Q."/>
            <person name="Zhou H."/>
            <person name="Devos K.M."/>
            <person name="Bennetzen J.L."/>
            <person name="Unver T."/>
            <person name="Budak H."/>
            <person name="Gulick P.J."/>
            <person name="Galiba G."/>
            <person name="Kalapos B."/>
            <person name="Nelson D.R."/>
            <person name="Li P."/>
            <person name="You F.M."/>
            <person name="Luo M.C."/>
            <person name="Dvorak J."/>
        </authorList>
    </citation>
    <scope>NUCLEOTIDE SEQUENCE [LARGE SCALE GENOMIC DNA]</scope>
    <source>
        <strain evidence="2">cv. AL8/78</strain>
    </source>
</reference>
<protein>
    <submittedName>
        <fullName evidence="2">Uncharacterized protein</fullName>
    </submittedName>
</protein>
<proteinExistence type="predicted"/>
<dbReference type="Gramene" id="AET1Gv20233900.8">
    <property type="protein sequence ID" value="AET1Gv20233900.8"/>
    <property type="gene ID" value="AET1Gv20233900"/>
</dbReference>
<reference evidence="2" key="3">
    <citation type="journal article" date="2017" name="Nature">
        <title>Genome sequence of the progenitor of the wheat D genome Aegilops tauschii.</title>
        <authorList>
            <person name="Luo M.C."/>
            <person name="Gu Y.Q."/>
            <person name="Puiu D."/>
            <person name="Wang H."/>
            <person name="Twardziok S.O."/>
            <person name="Deal K.R."/>
            <person name="Huo N."/>
            <person name="Zhu T."/>
            <person name="Wang L."/>
            <person name="Wang Y."/>
            <person name="McGuire P.E."/>
            <person name="Liu S."/>
            <person name="Long H."/>
            <person name="Ramasamy R.K."/>
            <person name="Rodriguez J.C."/>
            <person name="Van S.L."/>
            <person name="Yuan L."/>
            <person name="Wang Z."/>
            <person name="Xia Z."/>
            <person name="Xiao L."/>
            <person name="Anderson O.D."/>
            <person name="Ouyang S."/>
            <person name="Liang Y."/>
            <person name="Zimin A.V."/>
            <person name="Pertea G."/>
            <person name="Qi P."/>
            <person name="Bennetzen J.L."/>
            <person name="Dai X."/>
            <person name="Dawson M.W."/>
            <person name="Muller H.G."/>
            <person name="Kugler K."/>
            <person name="Rivarola-Duarte L."/>
            <person name="Spannagl M."/>
            <person name="Mayer K.F.X."/>
            <person name="Lu F.H."/>
            <person name="Bevan M.W."/>
            <person name="Leroy P."/>
            <person name="Li P."/>
            <person name="You F.M."/>
            <person name="Sun Q."/>
            <person name="Liu Z."/>
            <person name="Lyons E."/>
            <person name="Wicker T."/>
            <person name="Salzberg S.L."/>
            <person name="Devos K.M."/>
            <person name="Dvorak J."/>
        </authorList>
    </citation>
    <scope>NUCLEOTIDE SEQUENCE [LARGE SCALE GENOMIC DNA]</scope>
    <source>
        <strain evidence="2">cv. AL8/78</strain>
    </source>
</reference>
<dbReference type="EnsemblPlants" id="AET1Gv20233900.8">
    <property type="protein sequence ID" value="AET1Gv20233900.8"/>
    <property type="gene ID" value="AET1Gv20233900"/>
</dbReference>
<organism evidence="2 3">
    <name type="scientific">Aegilops tauschii subsp. strangulata</name>
    <name type="common">Goatgrass</name>
    <dbReference type="NCBI Taxonomy" id="200361"/>
    <lineage>
        <taxon>Eukaryota</taxon>
        <taxon>Viridiplantae</taxon>
        <taxon>Streptophyta</taxon>
        <taxon>Embryophyta</taxon>
        <taxon>Tracheophyta</taxon>
        <taxon>Spermatophyta</taxon>
        <taxon>Magnoliopsida</taxon>
        <taxon>Liliopsida</taxon>
        <taxon>Poales</taxon>
        <taxon>Poaceae</taxon>
        <taxon>BOP clade</taxon>
        <taxon>Pooideae</taxon>
        <taxon>Triticodae</taxon>
        <taxon>Triticeae</taxon>
        <taxon>Triticinae</taxon>
        <taxon>Aegilops</taxon>
    </lineage>
</organism>
<feature type="compositionally biased region" description="Basic and acidic residues" evidence="1">
    <location>
        <begin position="10"/>
        <end position="21"/>
    </location>
</feature>